<dbReference type="OrthoDB" id="2130597at2759"/>
<feature type="compositionally biased region" description="Low complexity" evidence="4">
    <location>
        <begin position="1"/>
        <end position="16"/>
    </location>
</feature>
<feature type="compositionally biased region" description="Basic and acidic residues" evidence="4">
    <location>
        <begin position="243"/>
        <end position="254"/>
    </location>
</feature>
<feature type="compositionally biased region" description="Gly residues" evidence="4">
    <location>
        <begin position="1256"/>
        <end position="1267"/>
    </location>
</feature>
<dbReference type="AlphaFoldDB" id="A0A9P8CNU8"/>
<feature type="compositionally biased region" description="Acidic residues" evidence="4">
    <location>
        <begin position="548"/>
        <end position="566"/>
    </location>
</feature>
<dbReference type="EMBL" id="MU251264">
    <property type="protein sequence ID" value="KAG9252106.1"/>
    <property type="molecule type" value="Genomic_DNA"/>
</dbReference>
<evidence type="ECO:0000256" key="3">
    <source>
        <dbReference type="ARBA" id="ARBA00023242"/>
    </source>
</evidence>
<dbReference type="GO" id="GO:0005634">
    <property type="term" value="C:nucleus"/>
    <property type="evidence" value="ECO:0007669"/>
    <property type="project" value="UniProtKB-SubCell"/>
</dbReference>
<feature type="compositionally biased region" description="Acidic residues" evidence="4">
    <location>
        <begin position="60"/>
        <end position="69"/>
    </location>
</feature>
<dbReference type="GeneID" id="70289390"/>
<evidence type="ECO:0000313" key="6">
    <source>
        <dbReference type="EMBL" id="KAG9252106.1"/>
    </source>
</evidence>
<dbReference type="Proteomes" id="UP000887229">
    <property type="component" value="Unassembled WGS sequence"/>
</dbReference>
<feature type="domain" description="DNA replication checkpoint mediator MRC1" evidence="5">
    <location>
        <begin position="884"/>
        <end position="1023"/>
    </location>
</feature>
<dbReference type="RefSeq" id="XP_046116030.1">
    <property type="nucleotide sequence ID" value="XM_046258487.1"/>
</dbReference>
<dbReference type="GO" id="GO:0007095">
    <property type="term" value="P:mitotic G2 DNA damage checkpoint signaling"/>
    <property type="evidence" value="ECO:0007669"/>
    <property type="project" value="TreeGrafter"/>
</dbReference>
<feature type="compositionally biased region" description="Acidic residues" evidence="4">
    <location>
        <begin position="605"/>
        <end position="617"/>
    </location>
</feature>
<accession>A0A9P8CNU8</accession>
<gene>
    <name evidence="6" type="ORF">F5Z01DRAFT_249866</name>
</gene>
<feature type="compositionally biased region" description="Acidic residues" evidence="4">
    <location>
        <begin position="893"/>
        <end position="903"/>
    </location>
</feature>
<evidence type="ECO:0000256" key="4">
    <source>
        <dbReference type="SAM" id="MobiDB-lite"/>
    </source>
</evidence>
<keyword evidence="7" id="KW-1185">Reference proteome</keyword>
<feature type="region of interest" description="Disordered" evidence="4">
    <location>
        <begin position="1"/>
        <end position="389"/>
    </location>
</feature>
<feature type="compositionally biased region" description="Acidic residues" evidence="4">
    <location>
        <begin position="115"/>
        <end position="126"/>
    </location>
</feature>
<feature type="compositionally biased region" description="Basic and acidic residues" evidence="4">
    <location>
        <begin position="523"/>
        <end position="544"/>
    </location>
</feature>
<dbReference type="InterPro" id="IPR024146">
    <property type="entry name" value="Claspin"/>
</dbReference>
<feature type="region of interest" description="Disordered" evidence="4">
    <location>
        <begin position="523"/>
        <end position="671"/>
    </location>
</feature>
<feature type="region of interest" description="Disordered" evidence="4">
    <location>
        <begin position="1031"/>
        <end position="1267"/>
    </location>
</feature>
<proteinExistence type="predicted"/>
<feature type="compositionally biased region" description="Polar residues" evidence="4">
    <location>
        <begin position="96"/>
        <end position="107"/>
    </location>
</feature>
<feature type="compositionally biased region" description="Low complexity" evidence="4">
    <location>
        <begin position="1152"/>
        <end position="1173"/>
    </location>
</feature>
<name>A0A9P8CNU8_9HYPO</name>
<keyword evidence="2" id="KW-0597">Phosphoprotein</keyword>
<evidence type="ECO:0000259" key="5">
    <source>
        <dbReference type="Pfam" id="PF09444"/>
    </source>
</evidence>
<feature type="compositionally biased region" description="Acidic residues" evidence="4">
    <location>
        <begin position="577"/>
        <end position="593"/>
    </location>
</feature>
<dbReference type="PANTHER" id="PTHR14396:SF10">
    <property type="entry name" value="CLASPIN"/>
    <property type="match status" value="1"/>
</dbReference>
<feature type="compositionally biased region" description="Polar residues" evidence="4">
    <location>
        <begin position="646"/>
        <end position="671"/>
    </location>
</feature>
<feature type="compositionally biased region" description="Low complexity" evidence="4">
    <location>
        <begin position="162"/>
        <end position="174"/>
    </location>
</feature>
<feature type="compositionally biased region" description="Basic residues" evidence="4">
    <location>
        <begin position="1080"/>
        <end position="1091"/>
    </location>
</feature>
<dbReference type="GO" id="GO:0033314">
    <property type="term" value="P:mitotic DNA replication checkpoint signaling"/>
    <property type="evidence" value="ECO:0007669"/>
    <property type="project" value="TreeGrafter"/>
</dbReference>
<feature type="region of interest" description="Disordered" evidence="4">
    <location>
        <begin position="869"/>
        <end position="933"/>
    </location>
</feature>
<keyword evidence="3" id="KW-0539">Nucleus</keyword>
<dbReference type="GO" id="GO:0010997">
    <property type="term" value="F:anaphase-promoting complex binding"/>
    <property type="evidence" value="ECO:0007669"/>
    <property type="project" value="TreeGrafter"/>
</dbReference>
<protein>
    <submittedName>
        <fullName evidence="6">MRC1-like domain-containing protein</fullName>
    </submittedName>
</protein>
<evidence type="ECO:0000313" key="7">
    <source>
        <dbReference type="Proteomes" id="UP000887229"/>
    </source>
</evidence>
<dbReference type="PANTHER" id="PTHR14396">
    <property type="entry name" value="CLASPIN"/>
    <property type="match status" value="1"/>
</dbReference>
<feature type="region of interest" description="Disordered" evidence="4">
    <location>
        <begin position="970"/>
        <end position="994"/>
    </location>
</feature>
<evidence type="ECO:0000256" key="1">
    <source>
        <dbReference type="ARBA" id="ARBA00004123"/>
    </source>
</evidence>
<dbReference type="Pfam" id="PF09444">
    <property type="entry name" value="MRC1"/>
    <property type="match status" value="1"/>
</dbReference>
<comment type="subcellular location">
    <subcellularLocation>
        <location evidence="1">Nucleus</location>
    </subcellularLocation>
</comment>
<feature type="compositionally biased region" description="Polar residues" evidence="4">
    <location>
        <begin position="34"/>
        <end position="54"/>
    </location>
</feature>
<feature type="compositionally biased region" description="Basic and acidic residues" evidence="4">
    <location>
        <begin position="1233"/>
        <end position="1254"/>
    </location>
</feature>
<feature type="compositionally biased region" description="Low complexity" evidence="4">
    <location>
        <begin position="1189"/>
        <end position="1202"/>
    </location>
</feature>
<feature type="region of interest" description="Disordered" evidence="4">
    <location>
        <begin position="1007"/>
        <end position="1026"/>
    </location>
</feature>
<feature type="region of interest" description="Disordered" evidence="4">
    <location>
        <begin position="446"/>
        <end position="467"/>
    </location>
</feature>
<sequence>MSTPSSSPASDAGSPDPLTPRTKIRNLLAAMGSKSDNQDATYEAQSPSKQPTATASESSAESDSDANSDEEIRPRGRLAARMQAAAVKVSKESPIGSPSQAKTSSRGSPPKDLDQVDDDNHSDEDLPVLPRRLYRKMPRESTPEPAATEGHVRSNSPGLFVSSPAQPSPAKSAQLDSDEELPATKSDRFKALVERKRAEARAREAADEARKAERRAMQEKLASEISQLESDDGSGSGGLTDDEGGRRLTQENRTSRKASKKAIEDINRETQRMQRSMQLAQEAKTRKKISKSSFLERFNIKPTAAPEPKVSSSSRPGSPEGDDVDMENDGTPPSSPPPADAPKDKAPVETLVPSDDEDLPDLASVIASQDKGKGKAMATSEVTEPTKKKQIRVKLPMSLGQNMVMLDSDDELEIVRPEKDTTATLASNVVPKNQVPGPLQIIQALSRPKSPQRGNVRKGQPKGMTAGQLQVYLAGKAREQARKARERRMDMLKAQGVVIQTAEEREREMQEVEDIVAKARAEAEQIMRQEREEAKKERKADGNHDPLAWDESDDELYEDDAEDADAELSAMELSGSDGEDEEEEEEDEEEETEGALIDSAAQQGESEDEELDADEPVEAVTEAPSNVRRRARKQTTILSDDEDDVQTTPRPKSMTQVTPTIPSTATPNAPNSVLRSAKKSFIPGLPVKGPAGLGLTQMFAGTMDDDSQVPPSQDGPTQSMMPDFDTFPDSNFSATIEACTAENTVEPATQREDTQAYTQGISLNLAGFDSAMQDVPGTQLSEMIEPSQDVGMRHHTPIKQRFFDAPHSTVDTVVPDREESAQQDSPLVRRGRLRRKMDATAPEEDELVPTAVAATPAEGTAFTALKDAALQDKKRRAAEEFDRKKSKAKEMIDENAEESEDEYQGLGGYDGEDSDDESTASVKDMLDDAAGNNTGEREIAAFHADRERANDEQQVEQLFKDVTRGMLRRKRGADYDLSDSDDGGEARRKMKRRQFAKMQKALFADERVKKMAENPGNKAFLKTIEDRDSDDEMDLIGFVEEPAEEDSQSQSQEAAKVVVPDSQPPASLAHATQQDGASTHPRRTKHGRKAAHIGDVRQTLSSLIDDGREGSVVPATDVGSDSDDESRGNKENQNPRRSSGIVDRISLKRDSSSASSTSGSRLAFGASSSSSSFKVPALLRRATTNSFKPTGSTAPATTTSSGFGDDAKIKKAAGKKSGVSSLASARDQSGSRAKVEESERRRELRKAKGAERRVGMVGGLLGRGSFE</sequence>
<comment type="caution">
    <text evidence="6">The sequence shown here is derived from an EMBL/GenBank/DDBJ whole genome shotgun (WGS) entry which is preliminary data.</text>
</comment>
<evidence type="ECO:0000256" key="2">
    <source>
        <dbReference type="ARBA" id="ARBA00022553"/>
    </source>
</evidence>
<reference evidence="6" key="1">
    <citation type="journal article" date="2021" name="IMA Fungus">
        <title>Genomic characterization of three marine fungi, including Emericellopsis atlantica sp. nov. with signatures of a generalist lifestyle and marine biomass degradation.</title>
        <authorList>
            <person name="Hagestad O.C."/>
            <person name="Hou L."/>
            <person name="Andersen J.H."/>
            <person name="Hansen E.H."/>
            <person name="Altermark B."/>
            <person name="Li C."/>
            <person name="Kuhnert E."/>
            <person name="Cox R.J."/>
            <person name="Crous P.W."/>
            <person name="Spatafora J.W."/>
            <person name="Lail K."/>
            <person name="Amirebrahimi M."/>
            <person name="Lipzen A."/>
            <person name="Pangilinan J."/>
            <person name="Andreopoulos W."/>
            <person name="Hayes R.D."/>
            <person name="Ng V."/>
            <person name="Grigoriev I.V."/>
            <person name="Jackson S.A."/>
            <person name="Sutton T.D.S."/>
            <person name="Dobson A.D.W."/>
            <person name="Rama T."/>
        </authorList>
    </citation>
    <scope>NUCLEOTIDE SEQUENCE</scope>
    <source>
        <strain evidence="6">TS7</strain>
    </source>
</reference>
<feature type="compositionally biased region" description="Basic and acidic residues" evidence="4">
    <location>
        <begin position="869"/>
        <end position="892"/>
    </location>
</feature>
<feature type="compositionally biased region" description="Basic and acidic residues" evidence="4">
    <location>
        <begin position="185"/>
        <end position="222"/>
    </location>
</feature>
<organism evidence="6 7">
    <name type="scientific">Emericellopsis atlantica</name>
    <dbReference type="NCBI Taxonomy" id="2614577"/>
    <lineage>
        <taxon>Eukaryota</taxon>
        <taxon>Fungi</taxon>
        <taxon>Dikarya</taxon>
        <taxon>Ascomycota</taxon>
        <taxon>Pezizomycotina</taxon>
        <taxon>Sordariomycetes</taxon>
        <taxon>Hypocreomycetidae</taxon>
        <taxon>Hypocreales</taxon>
        <taxon>Bionectriaceae</taxon>
        <taxon>Emericellopsis</taxon>
    </lineage>
</organism>
<feature type="compositionally biased region" description="Low complexity" evidence="4">
    <location>
        <begin position="1215"/>
        <end position="1225"/>
    </location>
</feature>
<feature type="compositionally biased region" description="Basic and acidic residues" evidence="4">
    <location>
        <begin position="261"/>
        <end position="272"/>
    </location>
</feature>
<dbReference type="InterPro" id="IPR018564">
    <property type="entry name" value="Repl_chkpnt_MRC1_dom"/>
</dbReference>
<feature type="compositionally biased region" description="Basic and acidic residues" evidence="4">
    <location>
        <begin position="1125"/>
        <end position="1134"/>
    </location>
</feature>